<comment type="caution">
    <text evidence="7">The sequence shown here is derived from an EMBL/GenBank/DDBJ whole genome shotgun (WGS) entry which is preliminary data.</text>
</comment>
<evidence type="ECO:0000313" key="7">
    <source>
        <dbReference type="EMBL" id="GGN62549.1"/>
    </source>
</evidence>
<protein>
    <submittedName>
        <fullName evidence="7">Cysteine ABC transporter ATP-binding protein</fullName>
    </submittedName>
</protein>
<dbReference type="InterPro" id="IPR036249">
    <property type="entry name" value="Thioredoxin-like_sf"/>
</dbReference>
<keyword evidence="7" id="KW-0547">Nucleotide-binding</keyword>
<feature type="domain" description="Thioredoxin" evidence="6">
    <location>
        <begin position="25"/>
        <end position="188"/>
    </location>
</feature>
<dbReference type="RefSeq" id="WP_229782732.1">
    <property type="nucleotide sequence ID" value="NZ_BMOS01000023.1"/>
</dbReference>
<dbReference type="EMBL" id="BMOS01000023">
    <property type="protein sequence ID" value="GGN62549.1"/>
    <property type="molecule type" value="Genomic_DNA"/>
</dbReference>
<dbReference type="Proteomes" id="UP000624041">
    <property type="component" value="Unassembled WGS sequence"/>
</dbReference>
<sequence length="188" mass="21505">MKIKKFLLLFVLLVFLAACGDKIETNMSEPMVDFEFITQDEEVLNLNDLQDEWWVANFMYTNCRIVCPRTTANMAAVQQKLKEDGLSPQFVSFSVDPAHDTPEVLKEYAEGYDADLETWSFLTGYDFETIQEISENTFKTVLEEGVVGQRAHGIYFYLIDPDGNIVKKYDGMSEAELDLLVNDLKTVL</sequence>
<feature type="binding site" evidence="3">
    <location>
        <position position="67"/>
    </location>
    <ligand>
        <name>Cu cation</name>
        <dbReference type="ChEBI" id="CHEBI:23378"/>
    </ligand>
</feature>
<keyword evidence="7" id="KW-0067">ATP-binding</keyword>
<reference evidence="7" key="2">
    <citation type="submission" date="2020-09" db="EMBL/GenBank/DDBJ databases">
        <authorList>
            <person name="Sun Q."/>
            <person name="Ohkuma M."/>
        </authorList>
    </citation>
    <scope>NUCLEOTIDE SEQUENCE</scope>
    <source>
        <strain evidence="7">JCM 17251</strain>
    </source>
</reference>
<feature type="binding site" evidence="3">
    <location>
        <position position="152"/>
    </location>
    <ligand>
        <name>Cu cation</name>
        <dbReference type="ChEBI" id="CHEBI:23378"/>
    </ligand>
</feature>
<feature type="chain" id="PRO_5038424281" evidence="5">
    <location>
        <begin position="21"/>
        <end position="188"/>
    </location>
</feature>
<dbReference type="PROSITE" id="PS51352">
    <property type="entry name" value="THIOREDOXIN_2"/>
    <property type="match status" value="1"/>
</dbReference>
<dbReference type="AlphaFoldDB" id="A0A918D3G8"/>
<keyword evidence="4" id="KW-1015">Disulfide bond</keyword>
<evidence type="ECO:0000256" key="1">
    <source>
        <dbReference type="ARBA" id="ARBA00010996"/>
    </source>
</evidence>
<keyword evidence="5" id="KW-0732">Signal</keyword>
<dbReference type="CDD" id="cd02968">
    <property type="entry name" value="SCO"/>
    <property type="match status" value="1"/>
</dbReference>
<keyword evidence="3" id="KW-0479">Metal-binding</keyword>
<dbReference type="PROSITE" id="PS51257">
    <property type="entry name" value="PROKAR_LIPOPROTEIN"/>
    <property type="match status" value="1"/>
</dbReference>
<dbReference type="InterPro" id="IPR003782">
    <property type="entry name" value="SCO1/SenC"/>
</dbReference>
<dbReference type="InterPro" id="IPR013766">
    <property type="entry name" value="Thioredoxin_domain"/>
</dbReference>
<dbReference type="GO" id="GO:0046872">
    <property type="term" value="F:metal ion binding"/>
    <property type="evidence" value="ECO:0007669"/>
    <property type="project" value="UniProtKB-KW"/>
</dbReference>
<evidence type="ECO:0000256" key="2">
    <source>
        <dbReference type="ARBA" id="ARBA00023008"/>
    </source>
</evidence>
<organism evidence="7 8">
    <name type="scientific">Oceanobacillus indicireducens</name>
    <dbReference type="NCBI Taxonomy" id="1004261"/>
    <lineage>
        <taxon>Bacteria</taxon>
        <taxon>Bacillati</taxon>
        <taxon>Bacillota</taxon>
        <taxon>Bacilli</taxon>
        <taxon>Bacillales</taxon>
        <taxon>Bacillaceae</taxon>
        <taxon>Oceanobacillus</taxon>
    </lineage>
</organism>
<evidence type="ECO:0000256" key="5">
    <source>
        <dbReference type="SAM" id="SignalP"/>
    </source>
</evidence>
<proteinExistence type="inferred from homology"/>
<keyword evidence="2 3" id="KW-0186">Copper</keyword>
<dbReference type="SUPFAM" id="SSF52833">
    <property type="entry name" value="Thioredoxin-like"/>
    <property type="match status" value="1"/>
</dbReference>
<reference evidence="7" key="1">
    <citation type="journal article" date="2014" name="Int. J. Syst. Evol. Microbiol.">
        <title>Complete genome sequence of Corynebacterium casei LMG S-19264T (=DSM 44701T), isolated from a smear-ripened cheese.</title>
        <authorList>
            <consortium name="US DOE Joint Genome Institute (JGI-PGF)"/>
            <person name="Walter F."/>
            <person name="Albersmeier A."/>
            <person name="Kalinowski J."/>
            <person name="Ruckert C."/>
        </authorList>
    </citation>
    <scope>NUCLEOTIDE SEQUENCE</scope>
    <source>
        <strain evidence="7">JCM 17251</strain>
    </source>
</reference>
<gene>
    <name evidence="7" type="ORF">GCM10007971_28590</name>
</gene>
<dbReference type="GO" id="GO:0005524">
    <property type="term" value="F:ATP binding"/>
    <property type="evidence" value="ECO:0007669"/>
    <property type="project" value="UniProtKB-KW"/>
</dbReference>
<comment type="similarity">
    <text evidence="1">Belongs to the SCO1/2 family.</text>
</comment>
<feature type="signal peptide" evidence="5">
    <location>
        <begin position="1"/>
        <end position="20"/>
    </location>
</feature>
<keyword evidence="8" id="KW-1185">Reference proteome</keyword>
<feature type="disulfide bond" description="Redox-active" evidence="4">
    <location>
        <begin position="63"/>
        <end position="67"/>
    </location>
</feature>
<evidence type="ECO:0000256" key="3">
    <source>
        <dbReference type="PIRSR" id="PIRSR603782-1"/>
    </source>
</evidence>
<dbReference type="Pfam" id="PF02630">
    <property type="entry name" value="SCO1-SenC"/>
    <property type="match status" value="1"/>
</dbReference>
<feature type="binding site" evidence="3">
    <location>
        <position position="63"/>
    </location>
    <ligand>
        <name>Cu cation</name>
        <dbReference type="ChEBI" id="CHEBI:23378"/>
    </ligand>
</feature>
<accession>A0A918D3G8</accession>
<evidence type="ECO:0000259" key="6">
    <source>
        <dbReference type="PROSITE" id="PS51352"/>
    </source>
</evidence>
<dbReference type="PANTHER" id="PTHR12151:SF25">
    <property type="entry name" value="LINALOOL DEHYDRATASE_ISOMERASE DOMAIN-CONTAINING PROTEIN"/>
    <property type="match status" value="1"/>
</dbReference>
<dbReference type="PANTHER" id="PTHR12151">
    <property type="entry name" value="ELECTRON TRANSPORT PROTIN SCO1/SENC FAMILY MEMBER"/>
    <property type="match status" value="1"/>
</dbReference>
<name>A0A918D3G8_9BACI</name>
<evidence type="ECO:0000313" key="8">
    <source>
        <dbReference type="Proteomes" id="UP000624041"/>
    </source>
</evidence>
<dbReference type="Gene3D" id="3.40.30.10">
    <property type="entry name" value="Glutaredoxin"/>
    <property type="match status" value="1"/>
</dbReference>
<evidence type="ECO:0000256" key="4">
    <source>
        <dbReference type="PIRSR" id="PIRSR603782-2"/>
    </source>
</evidence>